<evidence type="ECO:0000256" key="1">
    <source>
        <dbReference type="SAM" id="MobiDB-lite"/>
    </source>
</evidence>
<feature type="transmembrane region" description="Helical" evidence="2">
    <location>
        <begin position="217"/>
        <end position="238"/>
    </location>
</feature>
<keyword evidence="4" id="KW-1185">Reference proteome</keyword>
<feature type="transmembrane region" description="Helical" evidence="2">
    <location>
        <begin position="297"/>
        <end position="319"/>
    </location>
</feature>
<feature type="transmembrane region" description="Helical" evidence="2">
    <location>
        <begin position="350"/>
        <end position="371"/>
    </location>
</feature>
<evidence type="ECO:0000256" key="2">
    <source>
        <dbReference type="SAM" id="Phobius"/>
    </source>
</evidence>
<feature type="transmembrane region" description="Helical" evidence="2">
    <location>
        <begin position="144"/>
        <end position="166"/>
    </location>
</feature>
<dbReference type="EMBL" id="PVNH01000001">
    <property type="protein sequence ID" value="PRX50960.1"/>
    <property type="molecule type" value="Genomic_DNA"/>
</dbReference>
<feature type="transmembrane region" description="Helical" evidence="2">
    <location>
        <begin position="454"/>
        <end position="477"/>
    </location>
</feature>
<dbReference type="NCBIfam" id="NF037982">
    <property type="entry name" value="Nramp_1"/>
    <property type="match status" value="1"/>
</dbReference>
<feature type="transmembrane region" description="Helical" evidence="2">
    <location>
        <begin position="175"/>
        <end position="197"/>
    </location>
</feature>
<sequence>MTKASGPKRDQPTLPSKHLPAPEFRDLPNPVPLRKVTGASVIILATAIGSGEMILWPYITSQIGFVFIWAAIVGFAIQFFLNMEIERYTLATGETAITGFARLWKPWWWLFIVFALLQNFWPGWATGASTTFSFALGLGDDAPIVPVTIAALVAIGITLTLSPVVYQVVEKIQGLLVALIMLFVIVAIPLATTTDAWSALVTEGVGDIGFPIGHDDLSIALLLGALAFAGAGGANNLVQSNYIRDKGMGMGLRIPRIVSPLTGQEEARPSLGYVFPTDEDNMRRWRGWWRVANWEQFITFFLLGVVSLVILSVLAYSTLPVGQVEQQDLAFLQTEGQALQDTVAPWFGTAFWAAATVALFSTNLGIIDYTCRLVADQLKINALKDSSFWSESKIYAAFVWLMIVVGSVILLSGVDQPFLLVVISSSIAGVQMFIYSGLLMMLNRKALPAPLKIGGVRLAVLAVSFLFFGFLSVLLVVDNLGGS</sequence>
<organism evidence="3 4">
    <name type="scientific">Prauserella shujinwangii</name>
    <dbReference type="NCBI Taxonomy" id="1453103"/>
    <lineage>
        <taxon>Bacteria</taxon>
        <taxon>Bacillati</taxon>
        <taxon>Actinomycetota</taxon>
        <taxon>Actinomycetes</taxon>
        <taxon>Pseudonocardiales</taxon>
        <taxon>Pseudonocardiaceae</taxon>
        <taxon>Prauserella</taxon>
    </lineage>
</organism>
<name>A0A2T0M2L1_9PSEU</name>
<keyword evidence="2" id="KW-1133">Transmembrane helix</keyword>
<dbReference type="AlphaFoldDB" id="A0A2T0M2L1"/>
<keyword evidence="2" id="KW-0812">Transmembrane</keyword>
<feature type="transmembrane region" description="Helical" evidence="2">
    <location>
        <begin position="106"/>
        <end position="124"/>
    </location>
</feature>
<evidence type="ECO:0000313" key="4">
    <source>
        <dbReference type="Proteomes" id="UP000238362"/>
    </source>
</evidence>
<feature type="transmembrane region" description="Helical" evidence="2">
    <location>
        <begin position="392"/>
        <end position="412"/>
    </location>
</feature>
<feature type="transmembrane region" description="Helical" evidence="2">
    <location>
        <begin position="36"/>
        <end position="59"/>
    </location>
</feature>
<gene>
    <name evidence="3" type="ORF">B0I33_101112</name>
</gene>
<evidence type="ECO:0000313" key="3">
    <source>
        <dbReference type="EMBL" id="PRX50960.1"/>
    </source>
</evidence>
<accession>A0A2T0M2L1</accession>
<dbReference type="Proteomes" id="UP000238362">
    <property type="component" value="Unassembled WGS sequence"/>
</dbReference>
<feature type="transmembrane region" description="Helical" evidence="2">
    <location>
        <begin position="418"/>
        <end position="442"/>
    </location>
</feature>
<reference evidence="3 4" key="1">
    <citation type="submission" date="2018-03" db="EMBL/GenBank/DDBJ databases">
        <title>Genomic Encyclopedia of Type Strains, Phase III (KMG-III): the genomes of soil and plant-associated and newly described type strains.</title>
        <authorList>
            <person name="Whitman W."/>
        </authorList>
    </citation>
    <scope>NUCLEOTIDE SEQUENCE [LARGE SCALE GENOMIC DNA]</scope>
    <source>
        <strain evidence="3 4">CGMCC 4.7125</strain>
    </source>
</reference>
<feature type="region of interest" description="Disordered" evidence="1">
    <location>
        <begin position="1"/>
        <end position="26"/>
    </location>
</feature>
<feature type="transmembrane region" description="Helical" evidence="2">
    <location>
        <begin position="65"/>
        <end position="85"/>
    </location>
</feature>
<comment type="caution">
    <text evidence="3">The sequence shown here is derived from an EMBL/GenBank/DDBJ whole genome shotgun (WGS) entry which is preliminary data.</text>
</comment>
<proteinExistence type="predicted"/>
<dbReference type="RefSeq" id="WP_106176499.1">
    <property type="nucleotide sequence ID" value="NZ_PVNH01000001.1"/>
</dbReference>
<dbReference type="OrthoDB" id="3496044at2"/>
<keyword evidence="2" id="KW-0472">Membrane</keyword>
<protein>
    <submittedName>
        <fullName evidence="3">Mn2+/Fe2+ NRAMP family transporter</fullName>
    </submittedName>
</protein>